<protein>
    <submittedName>
        <fullName evidence="10">YeeE/YedE family protein</fullName>
    </submittedName>
</protein>
<evidence type="ECO:0000256" key="2">
    <source>
        <dbReference type="ARBA" id="ARBA00022448"/>
    </source>
</evidence>
<dbReference type="EMBL" id="JACNLL010000031">
    <property type="protein sequence ID" value="MBC8199039.1"/>
    <property type="molecule type" value="Genomic_DNA"/>
</dbReference>
<evidence type="ECO:0000256" key="1">
    <source>
        <dbReference type="ARBA" id="ARBA00004429"/>
    </source>
</evidence>
<dbReference type="Proteomes" id="UP000603545">
    <property type="component" value="Unassembled WGS sequence"/>
</dbReference>
<dbReference type="InterPro" id="IPR007272">
    <property type="entry name" value="Sulf_transp_TsuA/YedE"/>
</dbReference>
<dbReference type="PANTHER" id="PTHR30574">
    <property type="entry name" value="INNER MEMBRANE PROTEIN YEDE"/>
    <property type="match status" value="1"/>
</dbReference>
<comment type="subcellular location">
    <subcellularLocation>
        <location evidence="1">Cell inner membrane</location>
        <topology evidence="1">Multi-pass membrane protein</topology>
    </subcellularLocation>
</comment>
<sequence>MKNKTLNPYIAGVLVGILLVLSVIVAGKYLGASTTFARGASVIEKTLGIDYSKFEYFTTKKGKYEPDSLPNWQLMYVIGIAIGAFITSILSGDFKAQSVPDMWKEAHIQIS</sequence>
<keyword evidence="2" id="KW-0813">Transport</keyword>
<evidence type="ECO:0000256" key="5">
    <source>
        <dbReference type="ARBA" id="ARBA00022692"/>
    </source>
</evidence>
<comment type="similarity">
    <text evidence="8">Belongs to the TsuA/YedE (TC 9.B.102) family.</text>
</comment>
<evidence type="ECO:0000256" key="4">
    <source>
        <dbReference type="ARBA" id="ARBA00022519"/>
    </source>
</evidence>
<evidence type="ECO:0000256" key="8">
    <source>
        <dbReference type="ARBA" id="ARBA00035655"/>
    </source>
</evidence>
<keyword evidence="5 9" id="KW-0812">Transmembrane</keyword>
<dbReference type="PANTHER" id="PTHR30574:SF1">
    <property type="entry name" value="SULPHUR TRANSPORT DOMAIN-CONTAINING PROTEIN"/>
    <property type="match status" value="1"/>
</dbReference>
<dbReference type="Pfam" id="PF04143">
    <property type="entry name" value="Sulf_transp"/>
    <property type="match status" value="1"/>
</dbReference>
<evidence type="ECO:0000256" key="6">
    <source>
        <dbReference type="ARBA" id="ARBA00022989"/>
    </source>
</evidence>
<keyword evidence="7 9" id="KW-0472">Membrane</keyword>
<evidence type="ECO:0000256" key="7">
    <source>
        <dbReference type="ARBA" id="ARBA00023136"/>
    </source>
</evidence>
<dbReference type="GO" id="GO:0005886">
    <property type="term" value="C:plasma membrane"/>
    <property type="evidence" value="ECO:0007669"/>
    <property type="project" value="UniProtKB-SubCell"/>
</dbReference>
<gene>
    <name evidence="10" type="ORF">H8E80_03215</name>
</gene>
<feature type="transmembrane region" description="Helical" evidence="9">
    <location>
        <begin position="74"/>
        <end position="94"/>
    </location>
</feature>
<evidence type="ECO:0000256" key="9">
    <source>
        <dbReference type="SAM" id="Phobius"/>
    </source>
</evidence>
<dbReference type="AlphaFoldDB" id="A0A8J6N4F9"/>
<evidence type="ECO:0000313" key="10">
    <source>
        <dbReference type="EMBL" id="MBC8199039.1"/>
    </source>
</evidence>
<feature type="transmembrane region" description="Helical" evidence="9">
    <location>
        <begin position="9"/>
        <end position="30"/>
    </location>
</feature>
<keyword evidence="4" id="KW-0997">Cell inner membrane</keyword>
<proteinExistence type="inferred from homology"/>
<accession>A0A8J6N4F9</accession>
<reference evidence="10 11" key="1">
    <citation type="submission" date="2020-08" db="EMBL/GenBank/DDBJ databases">
        <title>Bridging the membrane lipid divide: bacteria of the FCB group superphylum have the potential to synthesize archaeal ether lipids.</title>
        <authorList>
            <person name="Villanueva L."/>
            <person name="Von Meijenfeldt F.A.B."/>
            <person name="Westbye A.B."/>
            <person name="Yadav S."/>
            <person name="Hopmans E.C."/>
            <person name="Dutilh B.E."/>
            <person name="Sinninghe Damste J.S."/>
        </authorList>
    </citation>
    <scope>NUCLEOTIDE SEQUENCE [LARGE SCALE GENOMIC DNA]</scope>
    <source>
        <strain evidence="10">NIOZ-UU82</strain>
    </source>
</reference>
<keyword evidence="6 9" id="KW-1133">Transmembrane helix</keyword>
<evidence type="ECO:0000256" key="3">
    <source>
        <dbReference type="ARBA" id="ARBA00022475"/>
    </source>
</evidence>
<keyword evidence="3" id="KW-1003">Cell membrane</keyword>
<organism evidence="10 11">
    <name type="scientific">Candidatus Desulfaltia bathyphila</name>
    <dbReference type="NCBI Taxonomy" id="2841697"/>
    <lineage>
        <taxon>Bacteria</taxon>
        <taxon>Pseudomonadati</taxon>
        <taxon>Thermodesulfobacteriota</taxon>
        <taxon>Desulfobacteria</taxon>
        <taxon>Desulfobacterales</taxon>
        <taxon>Desulfobacterales incertae sedis</taxon>
        <taxon>Candidatus Desulfaltia</taxon>
    </lineage>
</organism>
<comment type="caution">
    <text evidence="10">The sequence shown here is derived from an EMBL/GenBank/DDBJ whole genome shotgun (WGS) entry which is preliminary data.</text>
</comment>
<name>A0A8J6N4F9_9BACT</name>
<evidence type="ECO:0000313" key="11">
    <source>
        <dbReference type="Proteomes" id="UP000603545"/>
    </source>
</evidence>